<dbReference type="Proteomes" id="UP001219518">
    <property type="component" value="Unassembled WGS sequence"/>
</dbReference>
<reference evidence="2" key="2">
    <citation type="journal article" date="2023" name="BMC Genomics">
        <title>Pest status, molecular evolution, and epigenetic factors derived from the genome assembly of Frankliniella fusca, a thysanopteran phytovirus vector.</title>
        <authorList>
            <person name="Catto M.A."/>
            <person name="Labadie P.E."/>
            <person name="Jacobson A.L."/>
            <person name="Kennedy G.G."/>
            <person name="Srinivasan R."/>
            <person name="Hunt B.G."/>
        </authorList>
    </citation>
    <scope>NUCLEOTIDE SEQUENCE</scope>
    <source>
        <strain evidence="2">PL_HMW_Pooled</strain>
    </source>
</reference>
<evidence type="ECO:0000256" key="1">
    <source>
        <dbReference type="SAM" id="MobiDB-lite"/>
    </source>
</evidence>
<organism evidence="2 3">
    <name type="scientific">Frankliniella fusca</name>
    <dbReference type="NCBI Taxonomy" id="407009"/>
    <lineage>
        <taxon>Eukaryota</taxon>
        <taxon>Metazoa</taxon>
        <taxon>Ecdysozoa</taxon>
        <taxon>Arthropoda</taxon>
        <taxon>Hexapoda</taxon>
        <taxon>Insecta</taxon>
        <taxon>Pterygota</taxon>
        <taxon>Neoptera</taxon>
        <taxon>Paraneoptera</taxon>
        <taxon>Thysanoptera</taxon>
        <taxon>Terebrantia</taxon>
        <taxon>Thripoidea</taxon>
        <taxon>Thripidae</taxon>
        <taxon>Frankliniella</taxon>
    </lineage>
</organism>
<gene>
    <name evidence="2" type="ORF">KUF71_009193</name>
</gene>
<accession>A0AAE1HEK2</accession>
<feature type="compositionally biased region" description="Basic and acidic residues" evidence="1">
    <location>
        <begin position="173"/>
        <end position="189"/>
    </location>
</feature>
<comment type="caution">
    <text evidence="2">The sequence shown here is derived from an EMBL/GenBank/DDBJ whole genome shotgun (WGS) entry which is preliminary data.</text>
</comment>
<dbReference type="EMBL" id="JAHWGI010000985">
    <property type="protein sequence ID" value="KAK3919907.1"/>
    <property type="molecule type" value="Genomic_DNA"/>
</dbReference>
<protein>
    <submittedName>
        <fullName evidence="2">Adenomatous polyposis coli protein 2</fullName>
    </submittedName>
</protein>
<evidence type="ECO:0000313" key="3">
    <source>
        <dbReference type="Proteomes" id="UP001219518"/>
    </source>
</evidence>
<feature type="compositionally biased region" description="Polar residues" evidence="1">
    <location>
        <begin position="212"/>
        <end position="229"/>
    </location>
</feature>
<evidence type="ECO:0000313" key="2">
    <source>
        <dbReference type="EMBL" id="KAK3919907.1"/>
    </source>
</evidence>
<name>A0AAE1HEK2_9NEOP</name>
<feature type="region of interest" description="Disordered" evidence="1">
    <location>
        <begin position="172"/>
        <end position="239"/>
    </location>
</feature>
<keyword evidence="3" id="KW-1185">Reference proteome</keyword>
<sequence length="324" mass="36625">MAYAFADVQMLRDADGEYVIKEFSVYDSRWDISRGSVIFAPPYAEIILSPQQRKHNRYVSNYIHGLPWNTATIPYYACHGTVRALTDDYAYIYVKGEEKKRLLQKIVPDALIIDITVQSCPRLDKMMKMFVPFHGFEHVTEESLTNLINDRKVKLCTAKDLSNEDIPFSSFLSKEEHDKQRSSSRKKNENVMASEDMLSSKINASRKKNKSVTDASQQESKPEDSTLTGPLNPKPNDVENLPSCSYDAGIISITSSRHGARVKEEAYPDLNVASPKRNIKRLNNLLAIEEFCGALGLEEVTQTWLLLHWTCTQQNKADGSAAHG</sequence>
<reference evidence="2" key="1">
    <citation type="submission" date="2021-07" db="EMBL/GenBank/DDBJ databases">
        <authorList>
            <person name="Catto M.A."/>
            <person name="Jacobson A."/>
            <person name="Kennedy G."/>
            <person name="Labadie P."/>
            <person name="Hunt B.G."/>
            <person name="Srinivasan R."/>
        </authorList>
    </citation>
    <scope>NUCLEOTIDE SEQUENCE</scope>
    <source>
        <strain evidence="2">PL_HMW_Pooled</strain>
        <tissue evidence="2">Head</tissue>
    </source>
</reference>
<proteinExistence type="predicted"/>
<dbReference type="AlphaFoldDB" id="A0AAE1HEK2"/>